<dbReference type="KEGG" id="plad:PPGU16_79830"/>
<evidence type="ECO:0000313" key="1">
    <source>
        <dbReference type="EMBL" id="BCF94916.1"/>
    </source>
</evidence>
<dbReference type="EMBL" id="AP023177">
    <property type="protein sequence ID" value="BCF94916.1"/>
    <property type="molecule type" value="Genomic_DNA"/>
</dbReference>
<evidence type="ECO:0000313" key="2">
    <source>
        <dbReference type="Proteomes" id="UP000510888"/>
    </source>
</evidence>
<keyword evidence="1" id="KW-0614">Plasmid</keyword>
<organism evidence="1 2">
    <name type="scientific">Paraburkholderia largidicola</name>
    <dbReference type="NCBI Taxonomy" id="3014751"/>
    <lineage>
        <taxon>Bacteria</taxon>
        <taxon>Pseudomonadati</taxon>
        <taxon>Pseudomonadota</taxon>
        <taxon>Betaproteobacteria</taxon>
        <taxon>Burkholderiales</taxon>
        <taxon>Burkholderiaceae</taxon>
        <taxon>Paraburkholderia</taxon>
    </lineage>
</organism>
<dbReference type="AlphaFoldDB" id="A0A7I8C1F4"/>
<name>A0A7I8C1F4_9BURK</name>
<dbReference type="Proteomes" id="UP000510888">
    <property type="component" value="Plasmid PPGU16_p2"/>
</dbReference>
<sequence>MVPFYRGSAAGLGSRESFPVVQCRGKTFLARSADREYSGLPSRTFSPNVPVSA</sequence>
<protein>
    <submittedName>
        <fullName evidence="1">Uncharacterized protein</fullName>
    </submittedName>
</protein>
<gene>
    <name evidence="1" type="ORF">PPGU16_79830</name>
</gene>
<accession>A0A7I8C1F4</accession>
<reference evidence="1 2" key="1">
    <citation type="journal article" date="2020" name="Genes (Basel)">
        <title>Genomic Comparison of Insect Gut Symbionts from Divergent Burkholderia Subclades.</title>
        <authorList>
            <person name="Takeshita K."/>
            <person name="Kikuchi Y."/>
        </authorList>
    </citation>
    <scope>NUCLEOTIDE SEQUENCE [LARGE SCALE GENOMIC DNA]</scope>
    <source>
        <strain evidence="1 2">PGU16</strain>
        <plasmid evidence="1 2">PPGU16_p2</plasmid>
    </source>
</reference>
<proteinExistence type="predicted"/>
<geneLocation type="plasmid" evidence="1 2">
    <name>PPGU16_p2</name>
</geneLocation>
<keyword evidence="2" id="KW-1185">Reference proteome</keyword>